<dbReference type="EMBL" id="CP097511">
    <property type="protein sequence ID" value="URE49410.1"/>
    <property type="molecule type" value="Genomic_DNA"/>
</dbReference>
<evidence type="ECO:0000313" key="2">
    <source>
        <dbReference type="EMBL" id="URE49410.1"/>
    </source>
</evidence>
<proteinExistence type="predicted"/>
<name>A0A9E7IAY0_9LILI</name>
<organism evidence="2 3">
    <name type="scientific">Musa troglodytarum</name>
    <name type="common">fe'i banana</name>
    <dbReference type="NCBI Taxonomy" id="320322"/>
    <lineage>
        <taxon>Eukaryota</taxon>
        <taxon>Viridiplantae</taxon>
        <taxon>Streptophyta</taxon>
        <taxon>Embryophyta</taxon>
        <taxon>Tracheophyta</taxon>
        <taxon>Spermatophyta</taxon>
        <taxon>Magnoliopsida</taxon>
        <taxon>Liliopsida</taxon>
        <taxon>Zingiberales</taxon>
        <taxon>Musaceae</taxon>
        <taxon>Musa</taxon>
    </lineage>
</organism>
<feature type="region of interest" description="Disordered" evidence="1">
    <location>
        <begin position="22"/>
        <end position="47"/>
    </location>
</feature>
<dbReference type="AlphaFoldDB" id="A0A9E7IAY0"/>
<evidence type="ECO:0000313" key="3">
    <source>
        <dbReference type="Proteomes" id="UP001055439"/>
    </source>
</evidence>
<evidence type="ECO:0000256" key="1">
    <source>
        <dbReference type="SAM" id="MobiDB-lite"/>
    </source>
</evidence>
<accession>A0A9E7IAY0</accession>
<dbReference type="Proteomes" id="UP001055439">
    <property type="component" value="Chromosome 9"/>
</dbReference>
<gene>
    <name evidence="2" type="ORF">MUK42_33201</name>
</gene>
<sequence length="71" mass="7868">MDGLRYVFYAILNNGRCPINDALPGSDSPPRAVEPTGGTHLINPRNPAPKVKWIRLSSIQEYGNPPPKDRK</sequence>
<keyword evidence="3" id="KW-1185">Reference proteome</keyword>
<protein>
    <submittedName>
        <fullName evidence="2">Uncharacterized protein</fullName>
    </submittedName>
</protein>
<reference evidence="2" key="1">
    <citation type="submission" date="2022-05" db="EMBL/GenBank/DDBJ databases">
        <title>The Musa troglodytarum L. genome provides insights into the mechanism of non-climacteric behaviour and enrichment of carotenoids.</title>
        <authorList>
            <person name="Wang J."/>
        </authorList>
    </citation>
    <scope>NUCLEOTIDE SEQUENCE</scope>
    <source>
        <tissue evidence="2">Leaf</tissue>
    </source>
</reference>